<name>A0A6C0B6L0_9ZZZZ</name>
<reference evidence="1" key="1">
    <citation type="journal article" date="2020" name="Nature">
        <title>Giant virus diversity and host interactions through global metagenomics.</title>
        <authorList>
            <person name="Schulz F."/>
            <person name="Roux S."/>
            <person name="Paez-Espino D."/>
            <person name="Jungbluth S."/>
            <person name="Walsh D.A."/>
            <person name="Denef V.J."/>
            <person name="McMahon K.D."/>
            <person name="Konstantinidis K.T."/>
            <person name="Eloe-Fadrosh E.A."/>
            <person name="Kyrpides N.C."/>
            <person name="Woyke T."/>
        </authorList>
    </citation>
    <scope>NUCLEOTIDE SEQUENCE</scope>
    <source>
        <strain evidence="1">GVMAG-M-3300010157-4</strain>
    </source>
</reference>
<dbReference type="GO" id="GO:0019546">
    <property type="term" value="P:L-arginine deiminase pathway"/>
    <property type="evidence" value="ECO:0007669"/>
    <property type="project" value="TreeGrafter"/>
</dbReference>
<sequence>MPRKETVIICPPSDASPLLQAQYDNMVDVLVKHDIRVISMKDKSGSSDSVFIQDPYIETPTHIVVGKFRNPTRVKETSNIRTKSSKPVRKVERGFLEGGDYLYHRGISFVMVGPRTSRLAIRDLMVADAFGTHKVARITSSDPEIIHLDLMLGFIDDVAVIWSGAKVFIVDVYERAGNKIASLPLADYLKHLGYRIFEITDDEQRDFVCNFVCFDKFVLATEGSDILQEVTKKPVICVPLSELGKMGGGVHCAVKKTLVE</sequence>
<evidence type="ECO:0008006" key="2">
    <source>
        <dbReference type="Google" id="ProtNLM"/>
    </source>
</evidence>
<organism evidence="1">
    <name type="scientific">viral metagenome</name>
    <dbReference type="NCBI Taxonomy" id="1070528"/>
    <lineage>
        <taxon>unclassified sequences</taxon>
        <taxon>metagenomes</taxon>
        <taxon>organismal metagenomes</taxon>
    </lineage>
</organism>
<dbReference type="PANTHER" id="PTHR47271:SF2">
    <property type="entry name" value="ARGININE DEIMINASE"/>
    <property type="match status" value="1"/>
</dbReference>
<dbReference type="Gene3D" id="3.75.10.10">
    <property type="entry name" value="L-arginine/glycine Amidinotransferase, Chain A"/>
    <property type="match status" value="1"/>
</dbReference>
<dbReference type="Pfam" id="PF19420">
    <property type="entry name" value="DDAH_eukar"/>
    <property type="match status" value="1"/>
</dbReference>
<protein>
    <recommendedName>
        <fullName evidence="2">Amidinotransferase</fullName>
    </recommendedName>
</protein>
<dbReference type="EMBL" id="MN739082">
    <property type="protein sequence ID" value="QHS87494.1"/>
    <property type="molecule type" value="Genomic_DNA"/>
</dbReference>
<evidence type="ECO:0000313" key="1">
    <source>
        <dbReference type="EMBL" id="QHS87494.1"/>
    </source>
</evidence>
<proteinExistence type="predicted"/>
<dbReference type="AlphaFoldDB" id="A0A6C0B6L0"/>
<accession>A0A6C0B6L0</accession>
<dbReference type="SUPFAM" id="SSF55909">
    <property type="entry name" value="Pentein"/>
    <property type="match status" value="1"/>
</dbReference>
<dbReference type="GO" id="GO:0016990">
    <property type="term" value="F:arginine deiminase activity"/>
    <property type="evidence" value="ECO:0007669"/>
    <property type="project" value="TreeGrafter"/>
</dbReference>
<dbReference type="PANTHER" id="PTHR47271">
    <property type="entry name" value="ARGININE DEIMINASE"/>
    <property type="match status" value="1"/>
</dbReference>